<accession>A0A1Y3E3R0</accession>
<protein>
    <submittedName>
        <fullName evidence="1">Uncharacterized protein</fullName>
    </submittedName>
</protein>
<dbReference type="AlphaFoldDB" id="A0A1Y3E3R0"/>
<reference evidence="1 2" key="1">
    <citation type="submission" date="2015-04" db="EMBL/GenBank/DDBJ databases">
        <title>Draft genome of the roundworm Trichinella nativa.</title>
        <authorList>
            <person name="Mitreva M."/>
        </authorList>
    </citation>
    <scope>NUCLEOTIDE SEQUENCE [LARGE SCALE GENOMIC DNA]</scope>
    <source>
        <strain evidence="1 2">ISS45</strain>
    </source>
</reference>
<name>A0A1Y3E3R0_9BILA</name>
<sequence length="94" mass="10779">VKINITIYYNEKRVAKGKKHSVSHFQLTFAAASTNIYRSLVKLEEATRTIRQRNFDSKKKYKVGIFCRQVTQALSAVKSEWRSPGLAAFTDEPL</sequence>
<evidence type="ECO:0000313" key="2">
    <source>
        <dbReference type="Proteomes" id="UP000243006"/>
    </source>
</evidence>
<evidence type="ECO:0000313" key="1">
    <source>
        <dbReference type="EMBL" id="OUC39695.1"/>
    </source>
</evidence>
<feature type="non-terminal residue" evidence="1">
    <location>
        <position position="1"/>
    </location>
</feature>
<comment type="caution">
    <text evidence="1">The sequence shown here is derived from an EMBL/GenBank/DDBJ whole genome shotgun (WGS) entry which is preliminary data.</text>
</comment>
<dbReference type="Proteomes" id="UP000243006">
    <property type="component" value="Unassembled WGS sequence"/>
</dbReference>
<proteinExistence type="predicted"/>
<dbReference type="EMBL" id="LVZM01023899">
    <property type="protein sequence ID" value="OUC39695.1"/>
    <property type="molecule type" value="Genomic_DNA"/>
</dbReference>
<gene>
    <name evidence="1" type="ORF">D917_04663</name>
</gene>
<organism evidence="1 2">
    <name type="scientific">Trichinella nativa</name>
    <dbReference type="NCBI Taxonomy" id="6335"/>
    <lineage>
        <taxon>Eukaryota</taxon>
        <taxon>Metazoa</taxon>
        <taxon>Ecdysozoa</taxon>
        <taxon>Nematoda</taxon>
        <taxon>Enoplea</taxon>
        <taxon>Dorylaimia</taxon>
        <taxon>Trichinellida</taxon>
        <taxon>Trichinellidae</taxon>
        <taxon>Trichinella</taxon>
    </lineage>
</organism>